<evidence type="ECO:0000256" key="1">
    <source>
        <dbReference type="PROSITE-ProRule" id="PRU00042"/>
    </source>
</evidence>
<evidence type="ECO:0000313" key="4">
    <source>
        <dbReference type="Proteomes" id="UP000449547"/>
    </source>
</evidence>
<keyword evidence="1" id="KW-0863">Zinc-finger</keyword>
<evidence type="ECO:0000259" key="2">
    <source>
        <dbReference type="PROSITE" id="PS50157"/>
    </source>
</evidence>
<dbReference type="Proteomes" id="UP000449547">
    <property type="component" value="Unassembled WGS sequence"/>
</dbReference>
<keyword evidence="1" id="KW-0862">Zinc</keyword>
<dbReference type="GeneID" id="54779132"/>
<evidence type="ECO:0000313" key="3">
    <source>
        <dbReference type="EMBL" id="KAA8907792.1"/>
    </source>
</evidence>
<name>A0A642UYK1_DIURU</name>
<dbReference type="PROSITE" id="PS50157">
    <property type="entry name" value="ZINC_FINGER_C2H2_2"/>
    <property type="match status" value="1"/>
</dbReference>
<dbReference type="AlphaFoldDB" id="A0A642UYK1"/>
<sequence>MSLDLNTKIRILCEASPETIDEYVGHISHLVDLLSGESLSVSATVDVTNKFKELAAAYPKFISKNPLKRQGWRIVDANFDKLVRFISETTDLSTAVIAMRLLTQVVMSLNYWEVYNLLTWKPALYEFMKMIDFDFTECYNEFMVSYHNEKWGPPVDLRTLGAGGGRDKFRRRRTKINDDIPAKVIKKMSTGTVSTKSSNYDPDVIHECQLPSADYPEKLCLRRFSRKYELIRHQETVHSKKKKLFKCFVCVRQNPAVGPRIFTRHDTLAKHIRVNHKISGKEAKAEVAYSKKHAEVVDDNDLLLHAGRRKTKADFEIPAQLGKKDSADQGEYAGELLYGEEP</sequence>
<protein>
    <recommendedName>
        <fullName evidence="2">C2H2-type domain-containing protein</fullName>
    </recommendedName>
</protein>
<dbReference type="VEuPathDB" id="FungiDB:DIURU_000479"/>
<accession>A0A642UYK1</accession>
<comment type="caution">
    <text evidence="3">The sequence shown here is derived from an EMBL/GenBank/DDBJ whole genome shotgun (WGS) entry which is preliminary data.</text>
</comment>
<dbReference type="OrthoDB" id="6910977at2759"/>
<dbReference type="RefSeq" id="XP_034014798.1">
    <property type="nucleotide sequence ID" value="XM_034157701.1"/>
</dbReference>
<keyword evidence="1" id="KW-0479">Metal-binding</keyword>
<gene>
    <name evidence="3" type="ORF">DIURU_000479</name>
</gene>
<organism evidence="3 4">
    <name type="scientific">Diutina rugosa</name>
    <name type="common">Yeast</name>
    <name type="synonym">Candida rugosa</name>
    <dbReference type="NCBI Taxonomy" id="5481"/>
    <lineage>
        <taxon>Eukaryota</taxon>
        <taxon>Fungi</taxon>
        <taxon>Dikarya</taxon>
        <taxon>Ascomycota</taxon>
        <taxon>Saccharomycotina</taxon>
        <taxon>Pichiomycetes</taxon>
        <taxon>Debaryomycetaceae</taxon>
        <taxon>Diutina</taxon>
    </lineage>
</organism>
<dbReference type="EMBL" id="SWFT01000019">
    <property type="protein sequence ID" value="KAA8907792.1"/>
    <property type="molecule type" value="Genomic_DNA"/>
</dbReference>
<dbReference type="Gene3D" id="3.30.160.60">
    <property type="entry name" value="Classic Zinc Finger"/>
    <property type="match status" value="1"/>
</dbReference>
<proteinExistence type="predicted"/>
<dbReference type="InterPro" id="IPR013087">
    <property type="entry name" value="Znf_C2H2_type"/>
</dbReference>
<feature type="domain" description="C2H2-type" evidence="2">
    <location>
        <begin position="206"/>
        <end position="243"/>
    </location>
</feature>
<reference evidence="3 4" key="1">
    <citation type="submission" date="2019-07" db="EMBL/GenBank/DDBJ databases">
        <title>Genome assembly of two rare yeast pathogens: Diutina rugosa and Trichomonascus ciferrii.</title>
        <authorList>
            <person name="Mixao V."/>
            <person name="Saus E."/>
            <person name="Hansen A."/>
            <person name="Lass-Flor C."/>
            <person name="Gabaldon T."/>
        </authorList>
    </citation>
    <scope>NUCLEOTIDE SEQUENCE [LARGE SCALE GENOMIC DNA]</scope>
    <source>
        <strain evidence="3 4">CBS 613</strain>
    </source>
</reference>
<dbReference type="GO" id="GO:0008270">
    <property type="term" value="F:zinc ion binding"/>
    <property type="evidence" value="ECO:0007669"/>
    <property type="project" value="UniProtKB-KW"/>
</dbReference>
<keyword evidence="4" id="KW-1185">Reference proteome</keyword>